<evidence type="ECO:0000256" key="5">
    <source>
        <dbReference type="ARBA" id="ARBA00022475"/>
    </source>
</evidence>
<evidence type="ECO:0000259" key="34">
    <source>
        <dbReference type="PROSITE" id="PS50011"/>
    </source>
</evidence>
<evidence type="ECO:0000256" key="2">
    <source>
        <dbReference type="ARBA" id="ARBA00004251"/>
    </source>
</evidence>
<dbReference type="GO" id="GO:0045597">
    <property type="term" value="P:positive regulation of cell differentiation"/>
    <property type="evidence" value="ECO:0007669"/>
    <property type="project" value="TreeGrafter"/>
</dbReference>
<evidence type="ECO:0000259" key="35">
    <source>
        <dbReference type="PROSITE" id="PS50835"/>
    </source>
</evidence>
<feature type="binding site" evidence="28">
    <location>
        <begin position="471"/>
        <end position="473"/>
    </location>
    <ligand>
        <name>ATP</name>
        <dbReference type="ChEBI" id="CHEBI:30616"/>
    </ligand>
</feature>
<evidence type="ECO:0000256" key="14">
    <source>
        <dbReference type="ARBA" id="ARBA00022840"/>
    </source>
</evidence>
<dbReference type="GO" id="GO:0005886">
    <property type="term" value="C:plasma membrane"/>
    <property type="evidence" value="ECO:0007669"/>
    <property type="project" value="UniProtKB-SubCell"/>
</dbReference>
<keyword evidence="5" id="KW-1003">Cell membrane</keyword>
<feature type="compositionally biased region" description="Acidic residues" evidence="31">
    <location>
        <begin position="36"/>
        <end position="46"/>
    </location>
</feature>
<evidence type="ECO:0000256" key="10">
    <source>
        <dbReference type="ARBA" id="ARBA00022729"/>
    </source>
</evidence>
<evidence type="ECO:0000256" key="22">
    <source>
        <dbReference type="ARBA" id="ARBA00023242"/>
    </source>
</evidence>
<dbReference type="SMART" id="SM00219">
    <property type="entry name" value="TyrKc"/>
    <property type="match status" value="1"/>
</dbReference>
<dbReference type="InterPro" id="IPR036179">
    <property type="entry name" value="Ig-like_dom_sf"/>
</dbReference>
<keyword evidence="14 26" id="KW-0067">ATP-binding</keyword>
<keyword evidence="9 32" id="KW-0812">Transmembrane</keyword>
<sequence>MWSWKCLLFWAVLVTATLCTARPAPTLPEQDALPSSEDDDDDDDSSSEEKETDNTKPNPVAPYWTSPEKMEKKLHAVPAAKTVKFKCPSSGTPNPTLRWLKNGKEFKPDHRIGGYKVRYATWSIIMDSVVPSDKGNYTCIVENEYGSINHTYQLDVVERSPHRPILQAGLPANKTVALGSNVEFMCKVYSDPQPHIQWLKHIEVNGSKIGPDNLPYVQILKTAGVNTTDKEMEVLHLRNVSFEDAGEYTCLAGNSIGLSHHSAWLTVLEALEERPAVMTSPLYLEIIIYCTGAFLISCMVGSVIIYKMKSGTKKSDFHSQMAVHKLAKSIPLRRQVTVSADSSASMNSGVLLVRPSRLSSSGTPMLAGVSEYELPEDPRWELPRDRLVLGKPLGEGCFGQVVLAEAIGLDKDKPNRVTKVAVKMLKADATEKDLSDLISEMEMMKMIGKHKNIINLLGACTQDGPLYVIVEYASKGNLREYLQARRPPGLEYCYNPSHNPEEQLSSKDLVSCAYQVARGMEYLASKKCIHRDLAARNVLVTEDNVMKIADFGLARDIHHIDYYKKTTNGRLPVKWMAPEALFDRIYTHQSDVWSFGVLLWEIFTLGGSPYPGVPVEELFKLLKEGHRMDKPSNCTNELYMMMRDCWHAVPSQRPTFKQLVEDLDRIVALTSNQEYLDLSVPLDQYSPSFPDTRSSTCSSGEDSVFSHEPLPEEPCLPRHPAQLANGGLKRR</sequence>
<evidence type="ECO:0000256" key="13">
    <source>
        <dbReference type="ARBA" id="ARBA00022777"/>
    </source>
</evidence>
<evidence type="ECO:0000313" key="37">
    <source>
        <dbReference type="RefSeq" id="XP_012914727.1"/>
    </source>
</evidence>
<dbReference type="FunFam" id="2.60.40.10:FF:000020">
    <property type="entry name" value="Fibroblast growth factor receptor"/>
    <property type="match status" value="1"/>
</dbReference>
<keyword evidence="11" id="KW-0677">Repeat</keyword>
<evidence type="ECO:0000256" key="23">
    <source>
        <dbReference type="ARBA" id="ARBA00023319"/>
    </source>
</evidence>
<dbReference type="Gene3D" id="3.30.200.20">
    <property type="entry name" value="Phosphorylase Kinase, domain 1"/>
    <property type="match status" value="1"/>
</dbReference>
<feature type="transmembrane region" description="Helical" evidence="32">
    <location>
        <begin position="286"/>
        <end position="306"/>
    </location>
</feature>
<dbReference type="GO" id="GO:0005524">
    <property type="term" value="F:ATP binding"/>
    <property type="evidence" value="ECO:0007669"/>
    <property type="project" value="UniProtKB-UniRule"/>
</dbReference>
<dbReference type="InterPro" id="IPR013783">
    <property type="entry name" value="Ig-like_fold"/>
</dbReference>
<dbReference type="SUPFAM" id="SSF48726">
    <property type="entry name" value="Immunoglobulin"/>
    <property type="match status" value="2"/>
</dbReference>
<dbReference type="FunFam" id="2.60.40.10:FF:000016">
    <property type="entry name" value="Fibroblast growth factor receptor"/>
    <property type="match status" value="1"/>
</dbReference>
<proteinExistence type="inferred from homology"/>
<keyword evidence="15" id="KW-0832">Ubl conjugation</keyword>
<keyword evidence="18 26" id="KW-0829">Tyrosine-protein kinase</keyword>
<dbReference type="AlphaFoldDB" id="A0A8U0TEY7"/>
<feature type="binding site" evidence="28">
    <location>
        <position position="550"/>
    </location>
    <ligand>
        <name>ATP</name>
        <dbReference type="ChEBI" id="CHEBI:30616"/>
    </ligand>
</feature>
<dbReference type="EC" id="2.7.10.1" evidence="26"/>
<evidence type="ECO:0000256" key="25">
    <source>
        <dbReference type="ARBA" id="ARBA00051243"/>
    </source>
</evidence>
<feature type="binding site" evidence="28">
    <location>
        <begin position="393"/>
        <end position="399"/>
    </location>
    <ligand>
        <name>ATP</name>
        <dbReference type="ChEBI" id="CHEBI:30616"/>
    </ligand>
</feature>
<keyword evidence="23" id="KW-0393">Immunoglobulin domain</keyword>
<gene>
    <name evidence="37" type="primary">FGFR1</name>
</gene>
<feature type="domain" description="Ig-like" evidence="35">
    <location>
        <begin position="164"/>
        <end position="266"/>
    </location>
</feature>
<dbReference type="InterPro" id="IPR013098">
    <property type="entry name" value="Ig_I-set"/>
</dbReference>
<dbReference type="OrthoDB" id="5984265at2759"/>
<organism evidence="36 37">
    <name type="scientific">Mustela putorius furo</name>
    <name type="common">European domestic ferret</name>
    <name type="synonym">Mustela furo</name>
    <dbReference type="NCBI Taxonomy" id="9669"/>
    <lineage>
        <taxon>Eukaryota</taxon>
        <taxon>Metazoa</taxon>
        <taxon>Chordata</taxon>
        <taxon>Craniata</taxon>
        <taxon>Vertebrata</taxon>
        <taxon>Euteleostomi</taxon>
        <taxon>Mammalia</taxon>
        <taxon>Eutheria</taxon>
        <taxon>Laurasiatheria</taxon>
        <taxon>Carnivora</taxon>
        <taxon>Caniformia</taxon>
        <taxon>Musteloidea</taxon>
        <taxon>Mustelidae</taxon>
        <taxon>Mustelinae</taxon>
        <taxon>Mustela</taxon>
    </lineage>
</organism>
<keyword evidence="10 33" id="KW-0732">Signal</keyword>
<comment type="similarity">
    <text evidence="26">Belongs to the protein kinase superfamily. Tyr protein kinase family. Fibroblast growth factor receptor subfamily.</text>
</comment>
<dbReference type="SMART" id="SM00409">
    <property type="entry name" value="IG"/>
    <property type="match status" value="2"/>
</dbReference>
<dbReference type="InterPro" id="IPR011009">
    <property type="entry name" value="Kinase-like_dom_sf"/>
</dbReference>
<evidence type="ECO:0000256" key="12">
    <source>
        <dbReference type="ARBA" id="ARBA00022741"/>
    </source>
</evidence>
<evidence type="ECO:0000256" key="27">
    <source>
        <dbReference type="PIRSR" id="PIRSR000628-1"/>
    </source>
</evidence>
<evidence type="ECO:0000256" key="24">
    <source>
        <dbReference type="ARBA" id="ARBA00023329"/>
    </source>
</evidence>
<feature type="domain" description="Ig-like" evidence="35">
    <location>
        <begin position="67"/>
        <end position="155"/>
    </location>
</feature>
<keyword evidence="19 29" id="KW-1015">Disulfide bond</keyword>
<feature type="binding site" evidence="28">
    <location>
        <position position="536"/>
    </location>
    <ligand>
        <name>ATP</name>
        <dbReference type="ChEBI" id="CHEBI:30616"/>
    </ligand>
</feature>
<dbReference type="InterPro" id="IPR028174">
    <property type="entry name" value="FGF_rcpt_1"/>
</dbReference>
<feature type="active site" description="Proton acceptor" evidence="27">
    <location>
        <position position="532"/>
    </location>
</feature>
<keyword evidence="13 26" id="KW-0418">Kinase</keyword>
<dbReference type="PROSITE" id="PS50011">
    <property type="entry name" value="PROTEIN_KINASE_DOM"/>
    <property type="match status" value="1"/>
</dbReference>
<evidence type="ECO:0000256" key="26">
    <source>
        <dbReference type="PIRNR" id="PIRNR000628"/>
    </source>
</evidence>
<dbReference type="PROSITE" id="PS00107">
    <property type="entry name" value="PROTEIN_KINASE_ATP"/>
    <property type="match status" value="1"/>
</dbReference>
<comment type="catalytic activity">
    <reaction evidence="25 26">
        <text>L-tyrosyl-[protein] + ATP = O-phospho-L-tyrosyl-[protein] + ADP + H(+)</text>
        <dbReference type="Rhea" id="RHEA:10596"/>
        <dbReference type="Rhea" id="RHEA-COMP:10136"/>
        <dbReference type="Rhea" id="RHEA-COMP:20101"/>
        <dbReference type="ChEBI" id="CHEBI:15378"/>
        <dbReference type="ChEBI" id="CHEBI:30616"/>
        <dbReference type="ChEBI" id="CHEBI:46858"/>
        <dbReference type="ChEBI" id="CHEBI:61978"/>
        <dbReference type="ChEBI" id="CHEBI:456216"/>
        <dbReference type="EC" id="2.7.10.1"/>
    </reaction>
</comment>
<dbReference type="Pfam" id="PF07679">
    <property type="entry name" value="I-set"/>
    <property type="match status" value="2"/>
</dbReference>
<feature type="binding site" evidence="28">
    <location>
        <position position="477"/>
    </location>
    <ligand>
        <name>ATP</name>
        <dbReference type="ChEBI" id="CHEBI:30616"/>
    </ligand>
</feature>
<dbReference type="InterPro" id="IPR000719">
    <property type="entry name" value="Prot_kinase_dom"/>
</dbReference>
<dbReference type="GO" id="GO:0005829">
    <property type="term" value="C:cytosol"/>
    <property type="evidence" value="ECO:0007669"/>
    <property type="project" value="UniProtKB-SubCell"/>
</dbReference>
<keyword evidence="21" id="KW-0325">Glycoprotein</keyword>
<dbReference type="Gene3D" id="1.10.510.10">
    <property type="entry name" value="Transferase(Phosphotransferase) domain 1"/>
    <property type="match status" value="1"/>
</dbReference>
<evidence type="ECO:0000256" key="15">
    <source>
        <dbReference type="ARBA" id="ARBA00022843"/>
    </source>
</evidence>
<dbReference type="Proteomes" id="UP000000715">
    <property type="component" value="Unplaced"/>
</dbReference>
<dbReference type="InterPro" id="IPR003599">
    <property type="entry name" value="Ig_sub"/>
</dbReference>
<keyword evidence="16 32" id="KW-1133">Transmembrane helix</keyword>
<dbReference type="CTD" id="2260"/>
<feature type="region of interest" description="Disordered" evidence="31">
    <location>
        <begin position="687"/>
        <end position="731"/>
    </location>
</feature>
<dbReference type="PROSITE" id="PS00109">
    <property type="entry name" value="PROTEIN_KINASE_TYR"/>
    <property type="match status" value="1"/>
</dbReference>
<feature type="signal peptide" evidence="33">
    <location>
        <begin position="1"/>
        <end position="21"/>
    </location>
</feature>
<feature type="region of interest" description="Disordered" evidence="31">
    <location>
        <begin position="24"/>
        <end position="65"/>
    </location>
</feature>
<dbReference type="GO" id="GO:0043235">
    <property type="term" value="C:receptor complex"/>
    <property type="evidence" value="ECO:0007669"/>
    <property type="project" value="TreeGrafter"/>
</dbReference>
<dbReference type="PANTHER" id="PTHR24416">
    <property type="entry name" value="TYROSINE-PROTEIN KINASE RECEPTOR"/>
    <property type="match status" value="1"/>
</dbReference>
<dbReference type="GO" id="GO:0005634">
    <property type="term" value="C:nucleus"/>
    <property type="evidence" value="ECO:0007669"/>
    <property type="project" value="UniProtKB-SubCell"/>
</dbReference>
<dbReference type="InterPro" id="IPR001245">
    <property type="entry name" value="Ser-Thr/Tyr_kinase_cat_dom"/>
</dbReference>
<feature type="disulfide bond" evidence="29">
    <location>
        <begin position="87"/>
        <end position="139"/>
    </location>
</feature>
<dbReference type="InterPro" id="IPR017441">
    <property type="entry name" value="Protein_kinase_ATP_BS"/>
</dbReference>
<evidence type="ECO:0000256" key="8">
    <source>
        <dbReference type="ARBA" id="ARBA00022679"/>
    </source>
</evidence>
<evidence type="ECO:0000256" key="32">
    <source>
        <dbReference type="SAM" id="Phobius"/>
    </source>
</evidence>
<protein>
    <recommendedName>
        <fullName evidence="26">Fibroblast growth factor receptor</fullName>
        <ecNumber evidence="26">2.7.10.1</ecNumber>
    </recommendedName>
</protein>
<evidence type="ECO:0000256" key="28">
    <source>
        <dbReference type="PIRSR" id="PIRSR000628-2"/>
    </source>
</evidence>
<evidence type="ECO:0000313" key="36">
    <source>
        <dbReference type="Proteomes" id="UP000000715"/>
    </source>
</evidence>
<evidence type="ECO:0000256" key="6">
    <source>
        <dbReference type="ARBA" id="ARBA00022490"/>
    </source>
</evidence>
<dbReference type="GO" id="GO:0008284">
    <property type="term" value="P:positive regulation of cell population proliferation"/>
    <property type="evidence" value="ECO:0007669"/>
    <property type="project" value="InterPro"/>
</dbReference>
<dbReference type="CDD" id="cd05098">
    <property type="entry name" value="PTKc_FGFR1"/>
    <property type="match status" value="1"/>
</dbReference>
<dbReference type="Pfam" id="PF07714">
    <property type="entry name" value="PK_Tyr_Ser-Thr"/>
    <property type="match status" value="1"/>
</dbReference>
<evidence type="ECO:0000256" key="3">
    <source>
        <dbReference type="ARBA" id="ARBA00004514"/>
    </source>
</evidence>
<evidence type="ECO:0000256" key="7">
    <source>
        <dbReference type="ARBA" id="ARBA00022553"/>
    </source>
</evidence>
<dbReference type="InterPro" id="IPR050122">
    <property type="entry name" value="RTK"/>
</dbReference>
<keyword evidence="17 26" id="KW-0472">Membrane</keyword>
<evidence type="ECO:0000256" key="11">
    <source>
        <dbReference type="ARBA" id="ARBA00022737"/>
    </source>
</evidence>
<dbReference type="FunFam" id="3.30.200.20:FF:000011">
    <property type="entry name" value="Fibroblast growth factor receptor"/>
    <property type="match status" value="1"/>
</dbReference>
<dbReference type="InterPro" id="IPR003598">
    <property type="entry name" value="Ig_sub2"/>
</dbReference>
<feature type="domain" description="Protein kinase" evidence="34">
    <location>
        <begin position="387"/>
        <end position="676"/>
    </location>
</feature>
<dbReference type="SMART" id="SM00408">
    <property type="entry name" value="IGc2"/>
    <property type="match status" value="2"/>
</dbReference>
<dbReference type="InterPro" id="IPR020635">
    <property type="entry name" value="Tyr_kinase_cat_dom"/>
</dbReference>
<dbReference type="PIRSF" id="PIRSF000628">
    <property type="entry name" value="FGFR"/>
    <property type="match status" value="1"/>
</dbReference>
<evidence type="ECO:0000256" key="21">
    <source>
        <dbReference type="ARBA" id="ARBA00023180"/>
    </source>
</evidence>
<dbReference type="PRINTS" id="PR00109">
    <property type="entry name" value="TYRKINASE"/>
</dbReference>
<feature type="binding site" evidence="28 30">
    <location>
        <position position="423"/>
    </location>
    <ligand>
        <name>ATP</name>
        <dbReference type="ChEBI" id="CHEBI:30616"/>
    </ligand>
</feature>
<feature type="compositionally biased region" description="Polar residues" evidence="31">
    <location>
        <begin position="687"/>
        <end position="701"/>
    </location>
</feature>
<dbReference type="PROSITE" id="PS50835">
    <property type="entry name" value="IG_LIKE"/>
    <property type="match status" value="2"/>
</dbReference>
<dbReference type="GO" id="GO:0017134">
    <property type="term" value="F:fibroblast growth factor binding"/>
    <property type="evidence" value="ECO:0007669"/>
    <property type="project" value="TreeGrafter"/>
</dbReference>
<dbReference type="PANTHER" id="PTHR24416:SF131">
    <property type="entry name" value="FIBROBLAST GROWTH FACTOR RECEPTOR 1"/>
    <property type="match status" value="1"/>
</dbReference>
<feature type="chain" id="PRO_5035928542" description="Fibroblast growth factor receptor" evidence="33">
    <location>
        <begin position="22"/>
        <end position="731"/>
    </location>
</feature>
<keyword evidence="8 26" id="KW-0808">Transferase</keyword>
<accession>A0A8U0TEY7</accession>
<dbReference type="Gene3D" id="2.60.40.10">
    <property type="entry name" value="Immunoglobulins"/>
    <property type="match status" value="2"/>
</dbReference>
<reference evidence="37" key="1">
    <citation type="submission" date="2025-08" db="UniProtKB">
        <authorList>
            <consortium name="RefSeq"/>
        </authorList>
    </citation>
    <scope>IDENTIFICATION</scope>
    <source>
        <tissue evidence="37">Brain</tissue>
    </source>
</reference>
<evidence type="ECO:0000256" key="31">
    <source>
        <dbReference type="SAM" id="MobiDB-lite"/>
    </source>
</evidence>
<feature type="disulfide bond" evidence="29">
    <location>
        <begin position="186"/>
        <end position="250"/>
    </location>
</feature>
<evidence type="ECO:0000256" key="29">
    <source>
        <dbReference type="PIRSR" id="PIRSR000628-3"/>
    </source>
</evidence>
<dbReference type="InterPro" id="IPR016248">
    <property type="entry name" value="FGF_rcpt_fam"/>
</dbReference>
<dbReference type="GO" id="GO:0005007">
    <property type="term" value="F:fibroblast growth factor receptor activity"/>
    <property type="evidence" value="ECO:0007669"/>
    <property type="project" value="InterPro"/>
</dbReference>
<dbReference type="SUPFAM" id="SSF56112">
    <property type="entry name" value="Protein kinase-like (PK-like)"/>
    <property type="match status" value="1"/>
</dbReference>
<dbReference type="FunFam" id="1.10.510.10:FF:000007">
    <property type="entry name" value="Fibroblast growth factor receptor"/>
    <property type="match status" value="1"/>
</dbReference>
<evidence type="ECO:0000256" key="9">
    <source>
        <dbReference type="ARBA" id="ARBA00022692"/>
    </source>
</evidence>
<keyword evidence="7" id="KW-0597">Phosphoprotein</keyword>
<evidence type="ECO:0000256" key="20">
    <source>
        <dbReference type="ARBA" id="ARBA00023170"/>
    </source>
</evidence>
<name>A0A8U0TEY7_MUSPF</name>
<dbReference type="InterPro" id="IPR008266">
    <property type="entry name" value="Tyr_kinase_AS"/>
</dbReference>
<dbReference type="GeneID" id="101691149"/>
<evidence type="ECO:0000256" key="16">
    <source>
        <dbReference type="ARBA" id="ARBA00022989"/>
    </source>
</evidence>
<dbReference type="RefSeq" id="XP_012914727.1">
    <property type="nucleotide sequence ID" value="XM_013059273.2"/>
</dbReference>
<evidence type="ECO:0000256" key="4">
    <source>
        <dbReference type="ARBA" id="ARBA00004541"/>
    </source>
</evidence>
<dbReference type="CDD" id="cd05857">
    <property type="entry name" value="IgI_2_FGFR"/>
    <property type="match status" value="1"/>
</dbReference>
<dbReference type="GO" id="GO:0031410">
    <property type="term" value="C:cytoplasmic vesicle"/>
    <property type="evidence" value="ECO:0007669"/>
    <property type="project" value="UniProtKB-SubCell"/>
</dbReference>
<keyword evidence="6" id="KW-0963">Cytoplasm</keyword>
<dbReference type="GO" id="GO:0048513">
    <property type="term" value="P:animal organ development"/>
    <property type="evidence" value="ECO:0007669"/>
    <property type="project" value="UniProtKB-ARBA"/>
</dbReference>
<evidence type="ECO:0000256" key="19">
    <source>
        <dbReference type="ARBA" id="ARBA00023157"/>
    </source>
</evidence>
<evidence type="ECO:0000256" key="30">
    <source>
        <dbReference type="PROSITE-ProRule" id="PRU10141"/>
    </source>
</evidence>
<keyword evidence="12 26" id="KW-0547">Nucleotide-binding</keyword>
<comment type="subcellular location">
    <subcellularLocation>
        <location evidence="2">Cell membrane</location>
        <topology evidence="2">Single-pass type I membrane protein</topology>
    </subcellularLocation>
    <subcellularLocation>
        <location evidence="3">Cytoplasm</location>
        <location evidence="3">Cytosol</location>
    </subcellularLocation>
    <subcellularLocation>
        <location evidence="4">Cytoplasmic vesicle</location>
    </subcellularLocation>
    <subcellularLocation>
        <location evidence="1">Nucleus</location>
    </subcellularLocation>
</comment>
<evidence type="ECO:0000256" key="1">
    <source>
        <dbReference type="ARBA" id="ARBA00004123"/>
    </source>
</evidence>
<keyword evidence="22" id="KW-0539">Nucleus</keyword>
<evidence type="ECO:0000256" key="33">
    <source>
        <dbReference type="SAM" id="SignalP"/>
    </source>
</evidence>
<evidence type="ECO:0000256" key="18">
    <source>
        <dbReference type="ARBA" id="ARBA00023137"/>
    </source>
</evidence>
<keyword evidence="36" id="KW-1185">Reference proteome</keyword>
<keyword evidence="24" id="KW-0968">Cytoplasmic vesicle</keyword>
<evidence type="ECO:0000256" key="17">
    <source>
        <dbReference type="ARBA" id="ARBA00023136"/>
    </source>
</evidence>
<keyword evidence="20 26" id="KW-0675">Receptor</keyword>
<dbReference type="InterPro" id="IPR007110">
    <property type="entry name" value="Ig-like_dom"/>
</dbReference>